<dbReference type="Proteomes" id="UP000249169">
    <property type="component" value="Unassembled WGS sequence"/>
</dbReference>
<sequence>MQSSKLIVLALGLIILGGVIAWSYVNFFETPPYDPKVAHEFAHYFERRCVGQHDETICADAIGTSHRGCFEQAMVMNDAGDFALDHDRDVYMNCMRQGIAQRSTAP</sequence>
<evidence type="ECO:0000313" key="2">
    <source>
        <dbReference type="Proteomes" id="UP000249169"/>
    </source>
</evidence>
<dbReference type="RefSeq" id="WP_111728390.1">
    <property type="nucleotide sequence ID" value="NZ_QHKO01000001.1"/>
</dbReference>
<evidence type="ECO:0000313" key="1">
    <source>
        <dbReference type="EMBL" id="RAL25218.1"/>
    </source>
</evidence>
<name>A0A328CB18_9DELT</name>
<accession>A0A328CB18</accession>
<comment type="caution">
    <text evidence="1">The sequence shown here is derived from an EMBL/GenBank/DDBJ whole genome shotgun (WGS) entry which is preliminary data.</text>
</comment>
<proteinExistence type="predicted"/>
<dbReference type="AlphaFoldDB" id="A0A328CB18"/>
<gene>
    <name evidence="1" type="ORF">DL240_03130</name>
</gene>
<keyword evidence="2" id="KW-1185">Reference proteome</keyword>
<dbReference type="EMBL" id="QHKO01000001">
    <property type="protein sequence ID" value="RAL25218.1"/>
    <property type="molecule type" value="Genomic_DNA"/>
</dbReference>
<reference evidence="1 2" key="1">
    <citation type="submission" date="2018-05" db="EMBL/GenBank/DDBJ databases">
        <title>Lujinxingia marina gen. nov. sp. nov., a new facultative anaerobic member of the class Deltaproteobacteria, and proposal of Lujinxingaceae fam. nov.</title>
        <authorList>
            <person name="Li C.-M."/>
        </authorList>
    </citation>
    <scope>NUCLEOTIDE SEQUENCE [LARGE SCALE GENOMIC DNA]</scope>
    <source>
        <strain evidence="1 2">B210</strain>
    </source>
</reference>
<organism evidence="1 2">
    <name type="scientific">Lujinxingia litoralis</name>
    <dbReference type="NCBI Taxonomy" id="2211119"/>
    <lineage>
        <taxon>Bacteria</taxon>
        <taxon>Deltaproteobacteria</taxon>
        <taxon>Bradymonadales</taxon>
        <taxon>Lujinxingiaceae</taxon>
        <taxon>Lujinxingia</taxon>
    </lineage>
</organism>
<protein>
    <submittedName>
        <fullName evidence="1">Uncharacterized protein</fullName>
    </submittedName>
</protein>
<dbReference type="OrthoDB" id="5517219at2"/>